<protein>
    <submittedName>
        <fullName evidence="1">Unnamed protein product</fullName>
    </submittedName>
</protein>
<dbReference type="AlphaFoldDB" id="A0A9W6TW41"/>
<sequence length="110" mass="11502">MGAVLVCLGDCDAGPCAADLGIGCTGADFVAHFADFSEIDRSPSEDSLLDRLQNFSCGLLDAEQEEDDPVKCVALALLLLHELISHLARCCNVQLGHVPAAVQQVHGVVG</sequence>
<accession>A0A9W6TW41</accession>
<evidence type="ECO:0000313" key="2">
    <source>
        <dbReference type="Proteomes" id="UP001165121"/>
    </source>
</evidence>
<dbReference type="EMBL" id="BSXT01000194">
    <property type="protein sequence ID" value="GMF20342.1"/>
    <property type="molecule type" value="Genomic_DNA"/>
</dbReference>
<proteinExistence type="predicted"/>
<name>A0A9W6TW41_9STRA</name>
<keyword evidence="2" id="KW-1185">Reference proteome</keyword>
<dbReference type="Proteomes" id="UP001165121">
    <property type="component" value="Unassembled WGS sequence"/>
</dbReference>
<dbReference type="OrthoDB" id="94611at2759"/>
<gene>
    <name evidence="1" type="ORF">Pfra01_000239100</name>
</gene>
<evidence type="ECO:0000313" key="1">
    <source>
        <dbReference type="EMBL" id="GMF20342.1"/>
    </source>
</evidence>
<reference evidence="1" key="1">
    <citation type="submission" date="2023-04" db="EMBL/GenBank/DDBJ databases">
        <title>Phytophthora fragariaefolia NBRC 109709.</title>
        <authorList>
            <person name="Ichikawa N."/>
            <person name="Sato H."/>
            <person name="Tonouchi N."/>
        </authorList>
    </citation>
    <scope>NUCLEOTIDE SEQUENCE</scope>
    <source>
        <strain evidence="1">NBRC 109709</strain>
    </source>
</reference>
<comment type="caution">
    <text evidence="1">The sequence shown here is derived from an EMBL/GenBank/DDBJ whole genome shotgun (WGS) entry which is preliminary data.</text>
</comment>
<organism evidence="1 2">
    <name type="scientific">Phytophthora fragariaefolia</name>
    <dbReference type="NCBI Taxonomy" id="1490495"/>
    <lineage>
        <taxon>Eukaryota</taxon>
        <taxon>Sar</taxon>
        <taxon>Stramenopiles</taxon>
        <taxon>Oomycota</taxon>
        <taxon>Peronosporomycetes</taxon>
        <taxon>Peronosporales</taxon>
        <taxon>Peronosporaceae</taxon>
        <taxon>Phytophthora</taxon>
    </lineage>
</organism>